<dbReference type="FunFam" id="1.25.40.10:FF:000488">
    <property type="entry name" value="Pentatricopeptide repeat-containing protein, mitochondrial"/>
    <property type="match status" value="1"/>
</dbReference>
<feature type="repeat" description="PPR" evidence="12">
    <location>
        <begin position="428"/>
        <end position="462"/>
    </location>
</feature>
<dbReference type="GO" id="GO:0003723">
    <property type="term" value="F:RNA binding"/>
    <property type="evidence" value="ECO:0007669"/>
    <property type="project" value="InterPro"/>
</dbReference>
<feature type="region of interest" description="Disordered" evidence="13">
    <location>
        <begin position="118"/>
        <end position="150"/>
    </location>
</feature>
<dbReference type="GO" id="GO:0009451">
    <property type="term" value="P:RNA modification"/>
    <property type="evidence" value="ECO:0007669"/>
    <property type="project" value="InterPro"/>
</dbReference>
<reference evidence="16 17" key="1">
    <citation type="submission" date="2019-07" db="EMBL/GenBank/DDBJ databases">
        <title>De Novo Assembly of kiwifruit Actinidia rufa.</title>
        <authorList>
            <person name="Sugita-Konishi S."/>
            <person name="Sato K."/>
            <person name="Mori E."/>
            <person name="Abe Y."/>
            <person name="Kisaki G."/>
            <person name="Hamano K."/>
            <person name="Suezawa K."/>
            <person name="Otani M."/>
            <person name="Fukuda T."/>
            <person name="Manabe T."/>
            <person name="Gomi K."/>
            <person name="Tabuchi M."/>
            <person name="Akimitsu K."/>
            <person name="Kataoka I."/>
        </authorList>
    </citation>
    <scope>NUCLEOTIDE SEQUENCE [LARGE SCALE GENOMIC DNA]</scope>
    <source>
        <strain evidence="17">cv. Fuchu</strain>
    </source>
</reference>
<dbReference type="InterPro" id="IPR032867">
    <property type="entry name" value="DYW_dom"/>
</dbReference>
<sequence>MIMAMRTLYQKCKLVHGDLSEYNILYFEGHLYIIDVSQSVDLDHPHGLDFLREDCVHVSDFFKKHGVAVMTIRELFDFIVDPSITDESMDSYLEEVQQKILARGDVISQDLYLCRTENETRSPADKRAARKENRKKVKEEKREARKTKVPKAVKKKKKKLAKAKKYRIAHGNPILSLPKSLTRSDSGCSLIEQGLKPRPMLKPSRINLDREEETTHSEVPEIKIPCSGLCAQIEKLVVCKRYLEALELFEIIECEGSYDLTKSTYDALVNACIGSKSIRGVKRVFNYMMDSGFEPDHYMRNRVLLMHVKCGMMIDARKLFDEMPKRNLISWSMMIAGVVDLGDYVEAFRLFLTLWEEFSGAGSRVFATMIRAASGLELVFPGRQLHSCALKVGVDDNIFVSCALIDMYSKCGSIDDARCVFEEMPEKTTVAWNTIIAGYAFHGHSEEALDMYYEMQDSGAKMDQFTFSMIISVCARLASLEHAKQAHAGLVRHGYGLDIVAAGIIETLKRKGFRMLPVCTWTQIKKQPHVFLSADKNHIQMKESHRICGDCHNAIKLIAMVTRREIIVRDASRFHRFKDGNCSCGDYW</sequence>
<feature type="repeat" description="PPR" evidence="12">
    <location>
        <begin position="261"/>
        <end position="295"/>
    </location>
</feature>
<organism evidence="16 17">
    <name type="scientific">Actinidia rufa</name>
    <dbReference type="NCBI Taxonomy" id="165716"/>
    <lineage>
        <taxon>Eukaryota</taxon>
        <taxon>Viridiplantae</taxon>
        <taxon>Streptophyta</taxon>
        <taxon>Embryophyta</taxon>
        <taxon>Tracheophyta</taxon>
        <taxon>Spermatophyta</taxon>
        <taxon>Magnoliopsida</taxon>
        <taxon>eudicotyledons</taxon>
        <taxon>Gunneridae</taxon>
        <taxon>Pentapetalae</taxon>
        <taxon>asterids</taxon>
        <taxon>Ericales</taxon>
        <taxon>Actinidiaceae</taxon>
        <taxon>Actinidia</taxon>
    </lineage>
</organism>
<keyword evidence="3" id="KW-0723">Serine/threonine-protein kinase</keyword>
<comment type="catalytic activity">
    <reaction evidence="10">
        <text>L-threonyl-[protein] + ATP = O-phospho-L-threonyl-[protein] + ADP + H(+)</text>
        <dbReference type="Rhea" id="RHEA:46608"/>
        <dbReference type="Rhea" id="RHEA-COMP:11060"/>
        <dbReference type="Rhea" id="RHEA-COMP:11605"/>
        <dbReference type="ChEBI" id="CHEBI:15378"/>
        <dbReference type="ChEBI" id="CHEBI:30013"/>
        <dbReference type="ChEBI" id="CHEBI:30616"/>
        <dbReference type="ChEBI" id="CHEBI:61977"/>
        <dbReference type="ChEBI" id="CHEBI:456216"/>
        <dbReference type="EC" id="2.7.11.1"/>
    </reaction>
</comment>
<keyword evidence="5" id="KW-0677">Repeat</keyword>
<dbReference type="FunFam" id="1.25.40.10:FF:000344">
    <property type="entry name" value="Pentatricopeptide repeat-containing protein"/>
    <property type="match status" value="1"/>
</dbReference>
<feature type="compositionally biased region" description="Basic and acidic residues" evidence="13">
    <location>
        <begin position="118"/>
        <end position="143"/>
    </location>
</feature>
<evidence type="ECO:0000259" key="14">
    <source>
        <dbReference type="Pfam" id="PF01163"/>
    </source>
</evidence>
<dbReference type="NCBIfam" id="TIGR00756">
    <property type="entry name" value="PPR"/>
    <property type="match status" value="3"/>
</dbReference>
<evidence type="ECO:0000256" key="6">
    <source>
        <dbReference type="ARBA" id="ARBA00022741"/>
    </source>
</evidence>
<evidence type="ECO:0000256" key="3">
    <source>
        <dbReference type="ARBA" id="ARBA00022527"/>
    </source>
</evidence>
<evidence type="ECO:0000256" key="5">
    <source>
        <dbReference type="ARBA" id="ARBA00022737"/>
    </source>
</evidence>
<dbReference type="InterPro" id="IPR002885">
    <property type="entry name" value="PPR_rpt"/>
</dbReference>
<feature type="repeat" description="PPR" evidence="12">
    <location>
        <begin position="397"/>
        <end position="427"/>
    </location>
</feature>
<dbReference type="PROSITE" id="PS51375">
    <property type="entry name" value="PPR"/>
    <property type="match status" value="3"/>
</dbReference>
<evidence type="ECO:0000256" key="7">
    <source>
        <dbReference type="ARBA" id="ARBA00022777"/>
    </source>
</evidence>
<keyword evidence="6" id="KW-0547">Nucleotide-binding</keyword>
<keyword evidence="17" id="KW-1185">Reference proteome</keyword>
<evidence type="ECO:0000256" key="8">
    <source>
        <dbReference type="ARBA" id="ARBA00022840"/>
    </source>
</evidence>
<evidence type="ECO:0000256" key="9">
    <source>
        <dbReference type="ARBA" id="ARBA00022946"/>
    </source>
</evidence>
<evidence type="ECO:0000256" key="4">
    <source>
        <dbReference type="ARBA" id="ARBA00022679"/>
    </source>
</evidence>
<evidence type="ECO:0000259" key="15">
    <source>
        <dbReference type="Pfam" id="PF14432"/>
    </source>
</evidence>
<dbReference type="Gene3D" id="1.25.40.10">
    <property type="entry name" value="Tetratricopeptide repeat domain"/>
    <property type="match status" value="2"/>
</dbReference>
<feature type="domain" description="DYW" evidence="15">
    <location>
        <begin position="534"/>
        <end position="588"/>
    </location>
</feature>
<dbReference type="EC" id="2.7.11.1" evidence="2"/>
<dbReference type="OrthoDB" id="185373at2759"/>
<evidence type="ECO:0000256" key="2">
    <source>
        <dbReference type="ARBA" id="ARBA00012513"/>
    </source>
</evidence>
<dbReference type="GO" id="GO:0004674">
    <property type="term" value="F:protein serine/threonine kinase activity"/>
    <property type="evidence" value="ECO:0007669"/>
    <property type="project" value="UniProtKB-KW"/>
</dbReference>
<dbReference type="Gene3D" id="1.10.510.10">
    <property type="entry name" value="Transferase(Phosphotransferase) domain 1"/>
    <property type="match status" value="1"/>
</dbReference>
<evidence type="ECO:0000256" key="13">
    <source>
        <dbReference type="SAM" id="MobiDB-lite"/>
    </source>
</evidence>
<evidence type="ECO:0000256" key="1">
    <source>
        <dbReference type="ARBA" id="ARBA00006643"/>
    </source>
</evidence>
<evidence type="ECO:0000313" key="16">
    <source>
        <dbReference type="EMBL" id="GFZ11939.1"/>
    </source>
</evidence>
<evidence type="ECO:0000256" key="11">
    <source>
        <dbReference type="ARBA" id="ARBA00048679"/>
    </source>
</evidence>
<comment type="catalytic activity">
    <reaction evidence="11">
        <text>L-seryl-[protein] + ATP = O-phospho-L-seryl-[protein] + ADP + H(+)</text>
        <dbReference type="Rhea" id="RHEA:17989"/>
        <dbReference type="Rhea" id="RHEA-COMP:9863"/>
        <dbReference type="Rhea" id="RHEA-COMP:11604"/>
        <dbReference type="ChEBI" id="CHEBI:15378"/>
        <dbReference type="ChEBI" id="CHEBI:29999"/>
        <dbReference type="ChEBI" id="CHEBI:30616"/>
        <dbReference type="ChEBI" id="CHEBI:83421"/>
        <dbReference type="ChEBI" id="CHEBI:456216"/>
        <dbReference type="EC" id="2.7.11.1"/>
    </reaction>
</comment>
<dbReference type="GO" id="GO:0008270">
    <property type="term" value="F:zinc ion binding"/>
    <property type="evidence" value="ECO:0007669"/>
    <property type="project" value="InterPro"/>
</dbReference>
<keyword evidence="9" id="KW-0809">Transit peptide</keyword>
<keyword evidence="4" id="KW-0808">Transferase</keyword>
<feature type="domain" description="RIO-type" evidence="14">
    <location>
        <begin position="2"/>
        <end position="74"/>
    </location>
</feature>
<comment type="caution">
    <text evidence="16">The sequence shown here is derived from an EMBL/GenBank/DDBJ whole genome shotgun (WGS) entry which is preliminary data.</text>
</comment>
<dbReference type="Pfam" id="PF14432">
    <property type="entry name" value="DYW_deaminase"/>
    <property type="match status" value="1"/>
</dbReference>
<dbReference type="Pfam" id="PF13041">
    <property type="entry name" value="PPR_2"/>
    <property type="match status" value="1"/>
</dbReference>
<dbReference type="SUPFAM" id="SSF56112">
    <property type="entry name" value="Protein kinase-like (PK-like)"/>
    <property type="match status" value="1"/>
</dbReference>
<dbReference type="Proteomes" id="UP000585474">
    <property type="component" value="Unassembled WGS sequence"/>
</dbReference>
<dbReference type="Pfam" id="PF01163">
    <property type="entry name" value="RIO1"/>
    <property type="match status" value="1"/>
</dbReference>
<dbReference type="GO" id="GO:0005524">
    <property type="term" value="F:ATP binding"/>
    <property type="evidence" value="ECO:0007669"/>
    <property type="project" value="UniProtKB-KW"/>
</dbReference>
<name>A0A7J0GMA1_9ERIC</name>
<evidence type="ECO:0000256" key="12">
    <source>
        <dbReference type="PROSITE-ProRule" id="PRU00708"/>
    </source>
</evidence>
<dbReference type="PANTHER" id="PTHR47926">
    <property type="entry name" value="PENTATRICOPEPTIDE REPEAT-CONTAINING PROTEIN"/>
    <property type="match status" value="1"/>
</dbReference>
<keyword evidence="8" id="KW-0067">ATP-binding</keyword>
<dbReference type="AlphaFoldDB" id="A0A7J0GMA1"/>
<proteinExistence type="inferred from homology"/>
<dbReference type="InterPro" id="IPR018934">
    <property type="entry name" value="RIO_dom"/>
</dbReference>
<dbReference type="InterPro" id="IPR046960">
    <property type="entry name" value="PPR_At4g14850-like_plant"/>
</dbReference>
<evidence type="ECO:0000313" key="17">
    <source>
        <dbReference type="Proteomes" id="UP000585474"/>
    </source>
</evidence>
<dbReference type="Pfam" id="PF01535">
    <property type="entry name" value="PPR"/>
    <property type="match status" value="3"/>
</dbReference>
<comment type="similarity">
    <text evidence="1">Belongs to the PPR family. PCMP-H subfamily.</text>
</comment>
<gene>
    <name evidence="16" type="ORF">Acr_23g0003240</name>
</gene>
<dbReference type="InterPro" id="IPR011990">
    <property type="entry name" value="TPR-like_helical_dom_sf"/>
</dbReference>
<dbReference type="EMBL" id="BJWL01000023">
    <property type="protein sequence ID" value="GFZ11939.1"/>
    <property type="molecule type" value="Genomic_DNA"/>
</dbReference>
<accession>A0A7J0GMA1</accession>
<dbReference type="InterPro" id="IPR018935">
    <property type="entry name" value="RIO_kinase_CS"/>
</dbReference>
<keyword evidence="7" id="KW-0418">Kinase</keyword>
<dbReference type="InterPro" id="IPR011009">
    <property type="entry name" value="Kinase-like_dom_sf"/>
</dbReference>
<evidence type="ECO:0000256" key="10">
    <source>
        <dbReference type="ARBA" id="ARBA00047899"/>
    </source>
</evidence>
<dbReference type="PROSITE" id="PS01245">
    <property type="entry name" value="RIO1"/>
    <property type="match status" value="1"/>
</dbReference>
<protein>
    <recommendedName>
        <fullName evidence="2">non-specific serine/threonine protein kinase</fullName>
        <ecNumber evidence="2">2.7.11.1</ecNumber>
    </recommendedName>
</protein>